<dbReference type="Pfam" id="PF06133">
    <property type="entry name" value="Com_YlbF"/>
    <property type="match status" value="1"/>
</dbReference>
<comment type="similarity">
    <text evidence="1">Belongs to the UPF0342 family.</text>
</comment>
<gene>
    <name evidence="2" type="ORF">DBT54_05370</name>
</gene>
<evidence type="ECO:0000256" key="1">
    <source>
        <dbReference type="HAMAP-Rule" id="MF_01526"/>
    </source>
</evidence>
<dbReference type="Proteomes" id="UP000251923">
    <property type="component" value="Unassembled WGS sequence"/>
</dbReference>
<comment type="caution">
    <text evidence="2">The sequence shown here is derived from an EMBL/GenBank/DDBJ whole genome shotgun (WGS) entry which is preliminary data.</text>
</comment>
<dbReference type="InterPro" id="IPR023378">
    <property type="entry name" value="YheA/YmcA-like_dom_sf"/>
</dbReference>
<evidence type="ECO:0000313" key="3">
    <source>
        <dbReference type="Proteomes" id="UP000251923"/>
    </source>
</evidence>
<reference evidence="2 3" key="1">
    <citation type="submission" date="2018-04" db="EMBL/GenBank/DDBJ databases">
        <title>Aerococcus urinae genomes.</title>
        <authorList>
            <person name="Hilt E."/>
            <person name="Gilbert N.M."/>
            <person name="Thomas-White K."/>
            <person name="Putonti C."/>
            <person name="Lewis A.L."/>
            <person name="Visck K.L."/>
            <person name="Wolfe A.J."/>
        </authorList>
    </citation>
    <scope>NUCLEOTIDE SEQUENCE [LARGE SCALE GENOMIC DNA]</scope>
    <source>
        <strain evidence="2 3">UMB7480</strain>
    </source>
</reference>
<proteinExistence type="inferred from homology"/>
<accession>A0A2I1L740</accession>
<dbReference type="SUPFAM" id="SSF158622">
    <property type="entry name" value="YheA/YmcA-like"/>
    <property type="match status" value="1"/>
</dbReference>
<dbReference type="InterPro" id="IPR010368">
    <property type="entry name" value="Com_YlbF"/>
</dbReference>
<evidence type="ECO:0000313" key="2">
    <source>
        <dbReference type="EMBL" id="RAV79461.1"/>
    </source>
</evidence>
<dbReference type="EMBL" id="QMHM01000008">
    <property type="protein sequence ID" value="RAV79461.1"/>
    <property type="molecule type" value="Genomic_DNA"/>
</dbReference>
<protein>
    <recommendedName>
        <fullName evidence="1">UPF0342 protein DBT54_05370</fullName>
    </recommendedName>
</protein>
<dbReference type="Gene3D" id="1.20.1500.10">
    <property type="entry name" value="YheA/YmcA-like"/>
    <property type="match status" value="1"/>
</dbReference>
<name>A0A2I1L740_9LACT</name>
<dbReference type="AlphaFoldDB" id="A0A2I1L740"/>
<dbReference type="HAMAP" id="MF_01526">
    <property type="entry name" value="UPF0342"/>
    <property type="match status" value="1"/>
</dbReference>
<sequence length="130" mass="15081">MNLANIYDTINQLERDIRELDAYDALSEAMDKLLNDDEARELYINFRNYQTSVQTKMQLGQELSEEDVKKAEDMQKTLANNAVLSELMQKEQQLNQYVEDVNQAVGRPIREIYDRANQATKLSSEDKDGE</sequence>
<organism evidence="2 3">
    <name type="scientific">Aerococcus urinae</name>
    <dbReference type="NCBI Taxonomy" id="1376"/>
    <lineage>
        <taxon>Bacteria</taxon>
        <taxon>Bacillati</taxon>
        <taxon>Bacillota</taxon>
        <taxon>Bacilli</taxon>
        <taxon>Lactobacillales</taxon>
        <taxon>Aerococcaceae</taxon>
        <taxon>Aerococcus</taxon>
    </lineage>
</organism>